<name>A0ABD2XJP3_9HYME</name>
<evidence type="ECO:0000256" key="6">
    <source>
        <dbReference type="SAM" id="Phobius"/>
    </source>
</evidence>
<sequence>MFKYKRVKILNILLKKKFKNEFPGVDLSDFYNYQNVFQNQKKLAESNHHIQDRNQRELMWNLLRQIQLTLIINTEKINNIFGTIILVQLITTFSHVSGYFYHMYIMIKRLDLLKNRIRLFHHSYWILIYIFKLIYVVESSENFMKKARKTNKIVHAIQVSLQTNTLSKEINQTLLQIMVNPIILTIKGLTNMDHFFLRDYCGSILLFLLTFAQFHKNILRHTDEILHVNGTFHEDKD</sequence>
<dbReference type="EMBL" id="JBJJXI010000021">
    <property type="protein sequence ID" value="KAL3405436.1"/>
    <property type="molecule type" value="Genomic_DNA"/>
</dbReference>
<keyword evidence="4 6" id="KW-1133">Transmembrane helix</keyword>
<accession>A0ABD2XJP3</accession>
<evidence type="ECO:0000256" key="2">
    <source>
        <dbReference type="ARBA" id="ARBA00022475"/>
    </source>
</evidence>
<evidence type="ECO:0000313" key="7">
    <source>
        <dbReference type="EMBL" id="KAL3405436.1"/>
    </source>
</evidence>
<keyword evidence="3 6" id="KW-0812">Transmembrane</keyword>
<evidence type="ECO:0000256" key="1">
    <source>
        <dbReference type="ARBA" id="ARBA00004651"/>
    </source>
</evidence>
<feature type="transmembrane region" description="Helical" evidence="6">
    <location>
        <begin position="80"/>
        <end position="102"/>
    </location>
</feature>
<evidence type="ECO:0000256" key="4">
    <source>
        <dbReference type="ARBA" id="ARBA00022989"/>
    </source>
</evidence>
<dbReference type="Pfam" id="PF08395">
    <property type="entry name" value="7tm_7"/>
    <property type="match status" value="1"/>
</dbReference>
<comment type="subcellular location">
    <subcellularLocation>
        <location evidence="1">Cell membrane</location>
        <topology evidence="1">Multi-pass membrane protein</topology>
    </subcellularLocation>
</comment>
<comment type="caution">
    <text evidence="7">The sequence shown here is derived from an EMBL/GenBank/DDBJ whole genome shotgun (WGS) entry which is preliminary data.</text>
</comment>
<dbReference type="Proteomes" id="UP001627154">
    <property type="component" value="Unassembled WGS sequence"/>
</dbReference>
<evidence type="ECO:0000313" key="8">
    <source>
        <dbReference type="Proteomes" id="UP001627154"/>
    </source>
</evidence>
<dbReference type="InterPro" id="IPR013604">
    <property type="entry name" value="7TM_chemorcpt"/>
</dbReference>
<organism evidence="7 8">
    <name type="scientific">Trichogramma kaykai</name>
    <dbReference type="NCBI Taxonomy" id="54128"/>
    <lineage>
        <taxon>Eukaryota</taxon>
        <taxon>Metazoa</taxon>
        <taxon>Ecdysozoa</taxon>
        <taxon>Arthropoda</taxon>
        <taxon>Hexapoda</taxon>
        <taxon>Insecta</taxon>
        <taxon>Pterygota</taxon>
        <taxon>Neoptera</taxon>
        <taxon>Endopterygota</taxon>
        <taxon>Hymenoptera</taxon>
        <taxon>Apocrita</taxon>
        <taxon>Proctotrupomorpha</taxon>
        <taxon>Chalcidoidea</taxon>
        <taxon>Trichogrammatidae</taxon>
        <taxon>Trichogramma</taxon>
    </lineage>
</organism>
<protein>
    <recommendedName>
        <fullName evidence="9">Gustatory receptor</fullName>
    </recommendedName>
</protein>
<proteinExistence type="predicted"/>
<feature type="transmembrane region" description="Helical" evidence="6">
    <location>
        <begin position="122"/>
        <end position="138"/>
    </location>
</feature>
<gene>
    <name evidence="7" type="ORF">TKK_002443</name>
</gene>
<evidence type="ECO:0008006" key="9">
    <source>
        <dbReference type="Google" id="ProtNLM"/>
    </source>
</evidence>
<dbReference type="GO" id="GO:0005886">
    <property type="term" value="C:plasma membrane"/>
    <property type="evidence" value="ECO:0007669"/>
    <property type="project" value="UniProtKB-SubCell"/>
</dbReference>
<dbReference type="AlphaFoldDB" id="A0ABD2XJP3"/>
<evidence type="ECO:0000256" key="3">
    <source>
        <dbReference type="ARBA" id="ARBA00022692"/>
    </source>
</evidence>
<keyword evidence="8" id="KW-1185">Reference proteome</keyword>
<evidence type="ECO:0000256" key="5">
    <source>
        <dbReference type="ARBA" id="ARBA00023136"/>
    </source>
</evidence>
<reference evidence="7 8" key="1">
    <citation type="journal article" date="2024" name="bioRxiv">
        <title>A reference genome for Trichogramma kaykai: A tiny desert-dwelling parasitoid wasp with competing sex-ratio distorters.</title>
        <authorList>
            <person name="Culotta J."/>
            <person name="Lindsey A.R."/>
        </authorList>
    </citation>
    <scope>NUCLEOTIDE SEQUENCE [LARGE SCALE GENOMIC DNA]</scope>
    <source>
        <strain evidence="7 8">KSX58</strain>
    </source>
</reference>
<keyword evidence="2" id="KW-1003">Cell membrane</keyword>
<keyword evidence="5 6" id="KW-0472">Membrane</keyword>